<reference evidence="3" key="1">
    <citation type="submission" date="2021-01" db="EMBL/GenBank/DDBJ databases">
        <authorList>
            <person name="Corre E."/>
            <person name="Pelletier E."/>
            <person name="Niang G."/>
            <person name="Scheremetjew M."/>
            <person name="Finn R."/>
            <person name="Kale V."/>
            <person name="Holt S."/>
            <person name="Cochrane G."/>
            <person name="Meng A."/>
            <person name="Brown T."/>
            <person name="Cohen L."/>
        </authorList>
    </citation>
    <scope>NUCLEOTIDE SEQUENCE</scope>
</reference>
<keyword evidence="1" id="KW-0812">Transmembrane</keyword>
<evidence type="ECO:0000256" key="1">
    <source>
        <dbReference type="SAM" id="Phobius"/>
    </source>
</evidence>
<accession>A0A7S1AUY0</accession>
<proteinExistence type="predicted"/>
<evidence type="ECO:0000256" key="2">
    <source>
        <dbReference type="SAM" id="SignalP"/>
    </source>
</evidence>
<keyword evidence="1" id="KW-1133">Transmembrane helix</keyword>
<dbReference type="EMBL" id="HBFQ01057086">
    <property type="protein sequence ID" value="CAD8866181.1"/>
    <property type="molecule type" value="Transcribed_RNA"/>
</dbReference>
<name>A0A7S1AUY0_NOCSC</name>
<evidence type="ECO:0000313" key="3">
    <source>
        <dbReference type="EMBL" id="CAD8866181.1"/>
    </source>
</evidence>
<keyword evidence="1" id="KW-0472">Membrane</keyword>
<feature type="chain" id="PRO_5031511692" evidence="2">
    <location>
        <begin position="24"/>
        <end position="287"/>
    </location>
</feature>
<feature type="transmembrane region" description="Helical" evidence="1">
    <location>
        <begin position="245"/>
        <end position="263"/>
    </location>
</feature>
<keyword evidence="2" id="KW-0732">Signal</keyword>
<gene>
    <name evidence="3" type="ORF">NSCI0253_LOCUS40536</name>
</gene>
<feature type="signal peptide" evidence="2">
    <location>
        <begin position="1"/>
        <end position="23"/>
    </location>
</feature>
<sequence length="287" mass="31446">MSSFLLLLCFVAVDWTRTFRAHAQDVEVSDVVVEDGDVADSVVESQDDGTEVADDQPAANLTEDEQVAAYADSIKDLGSKLETLQNLLSQKGDVDPAMQERLKGLKSQLQGLGLDFNDGPKVDKGMTELIGGCMTMSLKRIGIRPSSIGALRQLAEDKLSQKEGSIVEMIRMVAVCINELTMDDLKLFKRGKLEKLPKTIVDAAKGSEGEKQVLDFDAEMWESLKVVADAIVKQYAGQDGTTLPVWYGVVAFVPFAAVIGVLVKKFLDMQKETGKQDKRARKRSKSQ</sequence>
<protein>
    <submittedName>
        <fullName evidence="3">Uncharacterized protein</fullName>
    </submittedName>
</protein>
<organism evidence="3">
    <name type="scientific">Noctiluca scintillans</name>
    <name type="common">Sea sparkle</name>
    <name type="synonym">Red tide dinoflagellate</name>
    <dbReference type="NCBI Taxonomy" id="2966"/>
    <lineage>
        <taxon>Eukaryota</taxon>
        <taxon>Sar</taxon>
        <taxon>Alveolata</taxon>
        <taxon>Dinophyceae</taxon>
        <taxon>Noctilucales</taxon>
        <taxon>Noctilucaceae</taxon>
        <taxon>Noctiluca</taxon>
    </lineage>
</organism>
<dbReference type="AlphaFoldDB" id="A0A7S1AUY0"/>